<proteinExistence type="predicted"/>
<keyword evidence="2" id="KW-0812">Transmembrane</keyword>
<evidence type="ECO:0000313" key="4">
    <source>
        <dbReference type="Proteomes" id="UP001156905"/>
    </source>
</evidence>
<keyword evidence="2" id="KW-0472">Membrane</keyword>
<organism evidence="3 4">
    <name type="scientific">Bradyrhizobium iriomotense</name>
    <dbReference type="NCBI Taxonomy" id="441950"/>
    <lineage>
        <taxon>Bacteria</taxon>
        <taxon>Pseudomonadati</taxon>
        <taxon>Pseudomonadota</taxon>
        <taxon>Alphaproteobacteria</taxon>
        <taxon>Hyphomicrobiales</taxon>
        <taxon>Nitrobacteraceae</taxon>
        <taxon>Bradyrhizobium</taxon>
    </lineage>
</organism>
<dbReference type="EMBL" id="BSOW01000013">
    <property type="protein sequence ID" value="GLR87103.1"/>
    <property type="molecule type" value="Genomic_DNA"/>
</dbReference>
<accession>A0ABQ6AY90</accession>
<gene>
    <name evidence="3" type="ORF">GCM10007857_38140</name>
</gene>
<reference evidence="4" key="1">
    <citation type="journal article" date="2019" name="Int. J. Syst. Evol. Microbiol.">
        <title>The Global Catalogue of Microorganisms (GCM) 10K type strain sequencing project: providing services to taxonomists for standard genome sequencing and annotation.</title>
        <authorList>
            <consortium name="The Broad Institute Genomics Platform"/>
            <consortium name="The Broad Institute Genome Sequencing Center for Infectious Disease"/>
            <person name="Wu L."/>
            <person name="Ma J."/>
        </authorList>
    </citation>
    <scope>NUCLEOTIDE SEQUENCE [LARGE SCALE GENOMIC DNA]</scope>
    <source>
        <strain evidence="4">NBRC 102520</strain>
    </source>
</reference>
<dbReference type="RefSeq" id="WP_284267717.1">
    <property type="nucleotide sequence ID" value="NZ_BSOW01000013.1"/>
</dbReference>
<keyword evidence="4" id="KW-1185">Reference proteome</keyword>
<feature type="transmembrane region" description="Helical" evidence="2">
    <location>
        <begin position="27"/>
        <end position="46"/>
    </location>
</feature>
<feature type="transmembrane region" description="Helical" evidence="2">
    <location>
        <begin position="53"/>
        <end position="74"/>
    </location>
</feature>
<evidence type="ECO:0000313" key="3">
    <source>
        <dbReference type="EMBL" id="GLR87103.1"/>
    </source>
</evidence>
<sequence length="108" mass="11216">MANILILLVLSTMMGIATGLTFKVQGLIPVSVLIAISTAVVLRSAGFGPVAGVSAIAACLVVAQLAYLAATFFLCKRALLLHDEIDGDPGKPGKQNISGQDKQRQARP</sequence>
<protein>
    <submittedName>
        <fullName evidence="3">Uncharacterized protein</fullName>
    </submittedName>
</protein>
<comment type="caution">
    <text evidence="3">The sequence shown here is derived from an EMBL/GenBank/DDBJ whole genome shotgun (WGS) entry which is preliminary data.</text>
</comment>
<dbReference type="Proteomes" id="UP001156905">
    <property type="component" value="Unassembled WGS sequence"/>
</dbReference>
<keyword evidence="2" id="KW-1133">Transmembrane helix</keyword>
<evidence type="ECO:0000256" key="1">
    <source>
        <dbReference type="SAM" id="MobiDB-lite"/>
    </source>
</evidence>
<name>A0ABQ6AY90_9BRAD</name>
<evidence type="ECO:0000256" key="2">
    <source>
        <dbReference type="SAM" id="Phobius"/>
    </source>
</evidence>
<feature type="region of interest" description="Disordered" evidence="1">
    <location>
        <begin position="86"/>
        <end position="108"/>
    </location>
</feature>